<dbReference type="EMBL" id="NIVC01002560">
    <property type="protein sequence ID" value="PAA56900.1"/>
    <property type="molecule type" value="Genomic_DNA"/>
</dbReference>
<dbReference type="PANTHER" id="PTHR13378">
    <property type="entry name" value="REGULATOR COMPLEX PROTEIN LAMTOR3"/>
    <property type="match status" value="1"/>
</dbReference>
<evidence type="ECO:0000256" key="1">
    <source>
        <dbReference type="ARBA" id="ARBA00005356"/>
    </source>
</evidence>
<keyword evidence="5" id="KW-1185">Reference proteome</keyword>
<proteinExistence type="inferred from homology"/>
<dbReference type="OrthoDB" id="343907at2759"/>
<dbReference type="GO" id="GO:0032008">
    <property type="term" value="P:positive regulation of TOR signaling"/>
    <property type="evidence" value="ECO:0007669"/>
    <property type="project" value="TreeGrafter"/>
</dbReference>
<comment type="similarity">
    <text evidence="1">Belongs to the LAMTOR3 family.</text>
</comment>
<sequence>SPIENRAMDSLRRFLESYLSQVDGLSAILLSDRDGVGLMSAAQPECQWAVEAVVKRGLVPGFCQAAEQAGKLGVGPASAFVTNYGQMTIVLLSCQPLVVTLIGQPDCNIGAMTGLLKDRAFSEQLRRLQQVLPQESGDAAGGSGPVRV</sequence>
<dbReference type="STRING" id="282301.A0A267EFI4"/>
<dbReference type="EMBL" id="NIVC01002239">
    <property type="protein sequence ID" value="PAA59704.1"/>
    <property type="molecule type" value="Genomic_DNA"/>
</dbReference>
<dbReference type="PANTHER" id="PTHR13378:SF1">
    <property type="entry name" value="RAGULATOR COMPLEX PROTEIN LAMTOR3"/>
    <property type="match status" value="1"/>
</dbReference>
<dbReference type="InterPro" id="IPR015019">
    <property type="entry name" value="LAMTOR3"/>
</dbReference>
<protein>
    <recommendedName>
        <fullName evidence="6">Roadblock/LAMTOR2 domain-containing protein</fullName>
    </recommendedName>
</protein>
<dbReference type="Pfam" id="PF08923">
    <property type="entry name" value="MAPKK1_Int"/>
    <property type="match status" value="1"/>
</dbReference>
<accession>A0A267EFI4</accession>
<dbReference type="SUPFAM" id="SSF103196">
    <property type="entry name" value="Roadblock/LC7 domain"/>
    <property type="match status" value="1"/>
</dbReference>
<evidence type="ECO:0000313" key="2">
    <source>
        <dbReference type="EMBL" id="PAA56900.1"/>
    </source>
</evidence>
<evidence type="ECO:0008006" key="6">
    <source>
        <dbReference type="Google" id="ProtNLM"/>
    </source>
</evidence>
<dbReference type="GO" id="GO:0071230">
    <property type="term" value="P:cellular response to amino acid stimulus"/>
    <property type="evidence" value="ECO:0007669"/>
    <property type="project" value="TreeGrafter"/>
</dbReference>
<comment type="caution">
    <text evidence="3">The sequence shown here is derived from an EMBL/GenBank/DDBJ whole genome shotgun (WGS) entry which is preliminary data.</text>
</comment>
<reference evidence="3 5" key="1">
    <citation type="submission" date="2017-06" db="EMBL/GenBank/DDBJ databases">
        <title>A platform for efficient transgenesis in Macrostomum lignano, a flatworm model organism for stem cell research.</title>
        <authorList>
            <person name="Berezikov E."/>
        </authorList>
    </citation>
    <scope>NUCLEOTIDE SEQUENCE [LARGE SCALE GENOMIC DNA]</scope>
    <source>
        <strain evidence="3">DV1</strain>
        <tissue evidence="3">Whole organism</tissue>
    </source>
</reference>
<dbReference type="Proteomes" id="UP000215902">
    <property type="component" value="Unassembled WGS sequence"/>
</dbReference>
<dbReference type="GO" id="GO:0071986">
    <property type="term" value="C:Ragulator complex"/>
    <property type="evidence" value="ECO:0007669"/>
    <property type="project" value="TreeGrafter"/>
</dbReference>
<evidence type="ECO:0000313" key="3">
    <source>
        <dbReference type="EMBL" id="PAA59704.1"/>
    </source>
</evidence>
<organism evidence="3 5">
    <name type="scientific">Macrostomum lignano</name>
    <dbReference type="NCBI Taxonomy" id="282301"/>
    <lineage>
        <taxon>Eukaryota</taxon>
        <taxon>Metazoa</taxon>
        <taxon>Spiralia</taxon>
        <taxon>Lophotrochozoa</taxon>
        <taxon>Platyhelminthes</taxon>
        <taxon>Rhabditophora</taxon>
        <taxon>Macrostomorpha</taxon>
        <taxon>Macrostomida</taxon>
        <taxon>Macrostomidae</taxon>
        <taxon>Macrostomum</taxon>
    </lineage>
</organism>
<dbReference type="EMBL" id="NIVC01000291">
    <property type="protein sequence ID" value="PAA86207.1"/>
    <property type="molecule type" value="Genomic_DNA"/>
</dbReference>
<evidence type="ECO:0000313" key="4">
    <source>
        <dbReference type="EMBL" id="PAA86207.1"/>
    </source>
</evidence>
<feature type="non-terminal residue" evidence="3">
    <location>
        <position position="1"/>
    </location>
</feature>
<gene>
    <name evidence="4" type="ORF">BOX15_Mlig017741g1</name>
    <name evidence="2" type="ORF">BOX15_Mlig024057g2</name>
    <name evidence="3" type="ORF">BOX15_Mlig030751g1</name>
</gene>
<name>A0A267EFI4_9PLAT</name>
<dbReference type="SMART" id="SM01278">
    <property type="entry name" value="MAPKK1_Int"/>
    <property type="match status" value="1"/>
</dbReference>
<dbReference type="Gene3D" id="3.30.450.30">
    <property type="entry name" value="Dynein light chain 2a, cytoplasmic"/>
    <property type="match status" value="1"/>
</dbReference>
<dbReference type="AlphaFoldDB" id="A0A267EFI4"/>
<evidence type="ECO:0000313" key="5">
    <source>
        <dbReference type="Proteomes" id="UP000215902"/>
    </source>
</evidence>